<reference evidence="3 4" key="1">
    <citation type="journal article" date="2010" name="DNA Res.">
        <title>Genome sequence of Kitasatospora setae NBRC 14216T: an evolutionary snapshot of the family Streptomycetaceae.</title>
        <authorList>
            <person name="Ichikawa N."/>
            <person name="Oguchi A."/>
            <person name="Ikeda H."/>
            <person name="Ishikawa J."/>
            <person name="Kitani S."/>
            <person name="Watanabe Y."/>
            <person name="Nakamura S."/>
            <person name="Katano Y."/>
            <person name="Kishi E."/>
            <person name="Sasagawa M."/>
            <person name="Ankai A."/>
            <person name="Fukui S."/>
            <person name="Hashimoto Y."/>
            <person name="Kamata S."/>
            <person name="Otoguro M."/>
            <person name="Tanikawa S."/>
            <person name="Nihira T."/>
            <person name="Horinouchi S."/>
            <person name="Ohnishi Y."/>
            <person name="Hayakawa M."/>
            <person name="Kuzuyama T."/>
            <person name="Arisawa A."/>
            <person name="Nomoto F."/>
            <person name="Miura H."/>
            <person name="Takahashi Y."/>
            <person name="Fujita N."/>
        </authorList>
    </citation>
    <scope>NUCLEOTIDE SEQUENCE [LARGE SCALE GENOMIC DNA]</scope>
    <source>
        <strain evidence="4">ATCC 33774 / DSM 43861 / JCM 3304 / KCC A-0304 / NBRC 14216 / KM-6054</strain>
    </source>
</reference>
<feature type="binding site" evidence="7 9">
    <location>
        <position position="321"/>
    </location>
    <ligand>
        <name>NADPH</name>
        <dbReference type="ChEBI" id="CHEBI:57783"/>
        <label>4</label>
    </ligand>
</feature>
<feature type="binding site" evidence="6 7">
    <location>
        <position position="261"/>
    </location>
    <ligand>
        <name>NADPH</name>
        <dbReference type="ChEBI" id="CHEBI:57783"/>
        <label>1</label>
    </ligand>
</feature>
<evidence type="ECO:0007829" key="7">
    <source>
        <dbReference type="PDB" id="6NA5"/>
    </source>
</evidence>
<feature type="binding site" evidence="7 9">
    <location>
        <position position="237"/>
    </location>
    <ligand>
        <name>NADPH</name>
        <dbReference type="ChEBI" id="CHEBI:57783"/>
        <label>4</label>
    </ligand>
</feature>
<dbReference type="PDB" id="6NA5">
    <property type="method" value="X-ray"/>
    <property type="resolution" value="1.75 A"/>
    <property type="chains" value="A/B/C/D=1-443"/>
</dbReference>
<feature type="binding site" evidence="6 7">
    <location>
        <position position="237"/>
    </location>
    <ligand>
        <name>NADPH</name>
        <dbReference type="ChEBI" id="CHEBI:57783"/>
        <label>1</label>
    </ligand>
</feature>
<feature type="binding site" evidence="6">
    <location>
        <position position="276"/>
    </location>
    <ligand>
        <name>NADP(+)</name>
        <dbReference type="ChEBI" id="CHEBI:58349"/>
        <label>2</label>
    </ligand>
</feature>
<dbReference type="Proteomes" id="UP000007076">
    <property type="component" value="Chromosome"/>
</dbReference>
<dbReference type="InterPro" id="IPR013154">
    <property type="entry name" value="ADH-like_N"/>
</dbReference>
<feature type="binding site" evidence="8 9">
    <location>
        <position position="321"/>
    </location>
    <ligand>
        <name>NADPH</name>
        <dbReference type="ChEBI" id="CHEBI:57783"/>
        <label>2</label>
    </ligand>
</feature>
<feature type="binding site" evidence="8 9">
    <location>
        <position position="366"/>
    </location>
    <ligand>
        <name>NADPH</name>
        <dbReference type="ChEBI" id="CHEBI:57783"/>
        <label>2</label>
    </ligand>
</feature>
<feature type="binding site" evidence="6">
    <location>
        <position position="80"/>
    </location>
    <ligand>
        <name>NADP(+)</name>
        <dbReference type="ChEBI" id="CHEBI:58349"/>
        <label>1</label>
    </ligand>
</feature>
<feature type="binding site" evidence="7 8">
    <location>
        <position position="209"/>
    </location>
    <ligand>
        <name>NADPH</name>
        <dbReference type="ChEBI" id="CHEBI:57783"/>
        <label>1</label>
    </ligand>
</feature>
<dbReference type="STRING" id="452652.KSE_56510"/>
<feature type="binding site" evidence="7 9">
    <location>
        <position position="236"/>
    </location>
    <ligand>
        <name>NADPH</name>
        <dbReference type="ChEBI" id="CHEBI:57783"/>
        <label>4</label>
    </ligand>
</feature>
<feature type="binding site" evidence="8 9">
    <location>
        <position position="407"/>
    </location>
    <ligand>
        <name>NADPH</name>
        <dbReference type="ChEBI" id="CHEBI:57783"/>
        <label>2</label>
    </ligand>
</feature>
<sequence length="445" mass="48676">MQEILDAILSGDAASADYAALALPESYRAVTLHKGEERMFDGLASRDKDPRKSLHLDDVPLPELGPGEALVAVMASSVNYNTVWSSIFEPVSTFGFLERYGRLSPLTARHDLPYHVLGSDLAGVVLRTGAGVNAWKPGDEVVAHCLSVELESPDGHNDTMMDPEQRIWGFETNFGGLAQLALVKTNQLLPKPKHLTWEEAASPGLVNSTAYRQLVSRNGAGLKQGDNVLIWGASGGLGSYATQYALAGGATPICVVSSPRKADICRAMGAEAIIDRSAEGYRFWKDEHHQDPREWKRLGGKIREFTGGEDVDIVFEHPGRETFGASVYVTRKGGTIVTCASTSGYMHQYDNRYLWMSLKRIVGSHFANYREAFEANRLVAKGKIHPTLSKVYALEETGQAALDVHHNKHQGKVGVLCLAPREGLGVTDPELRSKHLTKINAFRNV</sequence>
<keyword evidence="5 6" id="KW-0002">3D-structure</keyword>
<feature type="binding site" evidence="6 7">
    <location>
        <position position="257"/>
    </location>
    <ligand>
        <name>NADPH</name>
        <dbReference type="ChEBI" id="CHEBI:57783"/>
        <label>1</label>
    </ligand>
</feature>
<feature type="binding site" evidence="9">
    <location>
        <position position="409"/>
    </location>
    <ligand>
        <name>NADPH</name>
        <dbReference type="ChEBI" id="CHEBI:57783"/>
        <label>4</label>
    </ligand>
</feature>
<feature type="binding site" evidence="8">
    <location>
        <position position="237"/>
    </location>
    <ligand>
        <name>NADPH</name>
        <dbReference type="ChEBI" id="CHEBI:57783"/>
        <label>5</label>
    </ligand>
</feature>
<feature type="binding site" evidence="7">
    <location>
        <position position="236"/>
    </location>
    <ligand>
        <name>NADPH</name>
        <dbReference type="ChEBI" id="CHEBI:57783"/>
        <label>3</label>
    </ligand>
</feature>
<feature type="binding site" evidence="6">
    <location>
        <position position="257"/>
    </location>
    <ligand>
        <name>NADP(+)</name>
        <dbReference type="ChEBI" id="CHEBI:58349"/>
        <label>1</label>
    </ligand>
</feature>
<feature type="binding site" evidence="8">
    <location>
        <position position="236"/>
    </location>
    <ligand>
        <name>NADPH</name>
        <dbReference type="ChEBI" id="CHEBI:57783"/>
        <label>5</label>
    </ligand>
</feature>
<organism evidence="3 4">
    <name type="scientific">Kitasatospora setae (strain ATCC 33774 / DSM 43861 / JCM 3304 / KCC A-0304 / NBRC 14216 / KM-6054)</name>
    <name type="common">Streptomyces setae</name>
    <dbReference type="NCBI Taxonomy" id="452652"/>
    <lineage>
        <taxon>Bacteria</taxon>
        <taxon>Bacillati</taxon>
        <taxon>Actinomycetota</taxon>
        <taxon>Actinomycetes</taxon>
        <taxon>Kitasatosporales</taxon>
        <taxon>Streptomycetaceae</taxon>
        <taxon>Kitasatospora</taxon>
    </lineage>
</organism>
<evidence type="ECO:0007829" key="8">
    <source>
        <dbReference type="PDB" id="6NA6"/>
    </source>
</evidence>
<feature type="binding site" evidence="6">
    <location>
        <position position="84"/>
    </location>
    <ligand>
        <name>NADP(+)</name>
        <dbReference type="ChEBI" id="CHEBI:58349"/>
        <label>2</label>
    </ligand>
</feature>
<feature type="binding site" evidence="6">
    <location>
        <position position="236"/>
    </location>
    <ligand>
        <name>NADP(+)</name>
        <dbReference type="ChEBI" id="CHEBI:58349"/>
        <label>2</label>
    </ligand>
</feature>
<feature type="binding site" evidence="6">
    <location>
        <position position="321"/>
    </location>
    <ligand>
        <name>NADP(+)</name>
        <dbReference type="ChEBI" id="CHEBI:58349"/>
        <label>1</label>
    </ligand>
</feature>
<feature type="binding site" evidence="8">
    <location>
        <position position="410"/>
    </location>
    <ligand>
        <name>NADPH</name>
        <dbReference type="ChEBI" id="CHEBI:57783"/>
        <label>5</label>
    </ligand>
</feature>
<feature type="binding site" evidence="8 9">
    <location>
        <position position="276"/>
    </location>
    <ligand>
        <name>NADPH</name>
        <dbReference type="ChEBI" id="CHEBI:57783"/>
        <label>2</label>
    </ligand>
</feature>
<dbReference type="InterPro" id="IPR051603">
    <property type="entry name" value="Zinc-ADH_QOR/CCCR"/>
</dbReference>
<feature type="binding site" evidence="6 9">
    <location>
        <position position="342"/>
    </location>
    <ligand>
        <name>NADPH</name>
        <dbReference type="ChEBI" id="CHEBI:57783"/>
        <label>1</label>
    </ligand>
</feature>
<feature type="binding site" evidence="6 7">
    <location>
        <position position="236"/>
    </location>
    <ligand>
        <name>NADPH</name>
        <dbReference type="ChEBI" id="CHEBI:57783"/>
        <label>1</label>
    </ligand>
</feature>
<dbReference type="PATRIC" id="fig|452652.3.peg.5656"/>
<name>E4N096_KITSK</name>
<dbReference type="PANTHER" id="PTHR44154">
    <property type="entry name" value="QUINONE OXIDOREDUCTASE"/>
    <property type="match status" value="1"/>
</dbReference>
<feature type="binding site" evidence="6">
    <location>
        <position position="236"/>
    </location>
    <ligand>
        <name>NADP(+)</name>
        <dbReference type="ChEBI" id="CHEBI:58349"/>
        <label>1</label>
    </ligand>
</feature>
<feature type="binding site" evidence="7 9">
    <location>
        <position position="366"/>
    </location>
    <ligand>
        <name>NADPH</name>
        <dbReference type="ChEBI" id="CHEBI:57783"/>
        <label>4</label>
    </ligand>
</feature>
<dbReference type="PDB" id="6NA6">
    <property type="method" value="X-ray"/>
    <property type="resolution" value="2.10 A"/>
    <property type="chains" value="A/B/C/D=1-443"/>
</dbReference>
<feature type="binding site" evidence="6">
    <location>
        <position position="407"/>
    </location>
    <ligand>
        <name>NADP(+)</name>
        <dbReference type="ChEBI" id="CHEBI:58349"/>
        <label>2</label>
    </ligand>
</feature>
<dbReference type="GO" id="GO:0043880">
    <property type="term" value="F:crotonyl-CoA reductase activity"/>
    <property type="evidence" value="ECO:0007669"/>
    <property type="project" value="InterPro"/>
</dbReference>
<reference evidence="5 6" key="3">
    <citation type="journal article" date="2022" name="ACS Cent. Sci.">
        <title>Intersubunit Coupling Enables Fast CO2-Fixation by Reductive Carboxylases.</title>
        <authorList>
            <person name="DeMirci H."/>
            <person name="Rao Y."/>
            <person name="Stoffel G.M."/>
            <person name="Vogeli B."/>
            <person name="Schell K."/>
            <person name="Gomez A."/>
            <person name="Batyuk A."/>
            <person name="Gati C."/>
            <person name="Sierra R.G."/>
            <person name="Hunter M.S."/>
            <person name="Dao E.H."/>
            <person name="Ciftci H.I."/>
            <person name="Hayes B."/>
            <person name="Poitevin F."/>
            <person name="Li P.N."/>
            <person name="Kaur M."/>
            <person name="Tono K."/>
            <person name="Saez D.A."/>
            <person name="Deutsch S."/>
            <person name="Yoshikuni Y."/>
            <person name="Grubmuller H."/>
            <person name="Erb T.J."/>
            <person name="Vohringer-Martinez E."/>
            <person name="Wakatsuki S."/>
        </authorList>
    </citation>
    <scope>X-RAY CRYSTALLOGRAPHY (1.72 ANGSTROMS) OF 1-444 IN COMPLEX WITH NADP(+) AND NADPH</scope>
</reference>
<feature type="binding site" evidence="6">
    <location>
        <position position="237"/>
    </location>
    <ligand>
        <name>NADP(+)</name>
        <dbReference type="ChEBI" id="CHEBI:58349"/>
        <label>1</label>
    </ligand>
</feature>
<feature type="binding site" evidence="6">
    <location>
        <position position="237"/>
    </location>
    <ligand>
        <name>NADP(+)</name>
        <dbReference type="ChEBI" id="CHEBI:58349"/>
        <label>2</label>
    </ligand>
</feature>
<feature type="binding site" evidence="7">
    <location>
        <position position="237"/>
    </location>
    <ligand>
        <name>NADPH</name>
        <dbReference type="ChEBI" id="CHEBI:57783"/>
        <label>3</label>
    </ligand>
</feature>
<feature type="binding site" evidence="8 9">
    <location>
        <position position="261"/>
    </location>
    <ligand>
        <name>NADPH</name>
        <dbReference type="ChEBI" id="CHEBI:57783"/>
        <label>2</label>
    </ligand>
</feature>
<feature type="binding site" evidence="6">
    <location>
        <position position="209"/>
    </location>
    <ligand>
        <name>NADP(+)</name>
        <dbReference type="ChEBI" id="CHEBI:58349"/>
        <label>2</label>
    </ligand>
</feature>
<dbReference type="InterPro" id="IPR010085">
    <property type="entry name" value="Crot_CoA_red"/>
</dbReference>
<accession>E4N096</accession>
<feature type="binding site" evidence="8">
    <location>
        <position position="365"/>
    </location>
    <ligand>
        <name>NADPH</name>
        <dbReference type="ChEBI" id="CHEBI:57783"/>
        <label>5</label>
    </ligand>
</feature>
<feature type="binding site" evidence="8 9">
    <location>
        <position position="236"/>
    </location>
    <ligand>
        <name>NADPH</name>
        <dbReference type="ChEBI" id="CHEBI:57783"/>
        <label>2</label>
    </ligand>
</feature>
<feature type="binding site" evidence="6">
    <location>
        <position position="342"/>
    </location>
    <ligand>
        <name>NADP(+)</name>
        <dbReference type="ChEBI" id="CHEBI:58349"/>
        <label>2</label>
    </ligand>
</feature>
<feature type="binding site" evidence="6">
    <location>
        <position position="261"/>
    </location>
    <ligand>
        <name>NADP(+)</name>
        <dbReference type="ChEBI" id="CHEBI:58349"/>
        <label>2</label>
    </ligand>
</feature>
<feature type="binding site" evidence="6">
    <location>
        <position position="257"/>
    </location>
    <ligand>
        <name>NADP(+)</name>
        <dbReference type="ChEBI" id="CHEBI:58349"/>
        <label>2</label>
    </ligand>
</feature>
<feature type="binding site" evidence="6">
    <location>
        <position position="365"/>
    </location>
    <ligand>
        <name>NADP(+)</name>
        <dbReference type="ChEBI" id="CHEBI:58349"/>
        <label>2</label>
    </ligand>
</feature>
<feature type="binding site" evidence="8">
    <location>
        <position position="321"/>
    </location>
    <ligand>
        <name>NADPH</name>
        <dbReference type="ChEBI" id="CHEBI:57783"/>
        <label>5</label>
    </ligand>
</feature>
<dbReference type="InterPro" id="IPR036291">
    <property type="entry name" value="NAD(P)-bd_dom_sf"/>
</dbReference>
<dbReference type="GO" id="GO:0000166">
    <property type="term" value="F:nucleotide binding"/>
    <property type="evidence" value="ECO:0007669"/>
    <property type="project" value="UniProtKB-KW"/>
</dbReference>
<feature type="binding site" evidence="8">
    <location>
        <position position="257"/>
    </location>
    <ligand>
        <name>NADPH</name>
        <dbReference type="ChEBI" id="CHEBI:57783"/>
        <label>5</label>
    </ligand>
</feature>
<dbReference type="SUPFAM" id="SSF50129">
    <property type="entry name" value="GroES-like"/>
    <property type="match status" value="1"/>
</dbReference>
<dbReference type="PANTHER" id="PTHR44154:SF1">
    <property type="entry name" value="QUINONE OXIDOREDUCTASE"/>
    <property type="match status" value="1"/>
</dbReference>
<feature type="binding site" evidence="9">
    <location>
        <position position="84"/>
    </location>
    <ligand>
        <name>NADPH</name>
        <dbReference type="ChEBI" id="CHEBI:57783"/>
        <label>2</label>
    </ligand>
</feature>
<dbReference type="BRENDA" id="1.3.1.85">
    <property type="organism ID" value="13720"/>
</dbReference>
<keyword evidence="4" id="KW-1185">Reference proteome</keyword>
<dbReference type="eggNOG" id="COG0604">
    <property type="taxonomic scope" value="Bacteria"/>
</dbReference>
<dbReference type="KEGG" id="ksk:KSE_56510"/>
<feature type="binding site" evidence="7 9">
    <location>
        <position position="261"/>
    </location>
    <ligand>
        <name>NADPH</name>
        <dbReference type="ChEBI" id="CHEBI:57783"/>
        <label>4</label>
    </ligand>
</feature>
<reference evidence="9" key="2">
    <citation type="journal article" date="2019" name="Proc. Natl. Acad. Sci. U.S.A.">
        <title>Four amino acids define the CO&lt;sub&gt;2&lt;/sub&gt; binding pocket of enoyl-CoA carboxylases/reductases.</title>
        <authorList>
            <person name="Stoffel G.M.M."/>
            <person name="Saez D.A."/>
            <person name="DeMirci H."/>
            <person name="Vogeli B."/>
            <person name="Rao Y."/>
            <person name="Zarzycki J."/>
            <person name="Yoshikuni Y."/>
            <person name="Wakatsuki S."/>
            <person name="Vohringer-Martinez E."/>
            <person name="Erb T.J."/>
        </authorList>
    </citation>
    <scope>X-RAY CRYSTALLOGRAPHY (1.72 ANGSTROMS) IN COMPLEX WITH NADPH</scope>
</reference>
<dbReference type="InterPro" id="IPR011032">
    <property type="entry name" value="GroES-like_sf"/>
</dbReference>
<feature type="binding site" evidence="8 9">
    <location>
        <position position="339"/>
    </location>
    <ligand>
        <name>NADPH</name>
        <dbReference type="ChEBI" id="CHEBI:57783"/>
        <label>2</label>
    </ligand>
</feature>
<dbReference type="Pfam" id="PF00107">
    <property type="entry name" value="ADH_zinc_N"/>
    <property type="match status" value="1"/>
</dbReference>
<dbReference type="HOGENOM" id="CLU_026673_5_0_11"/>
<feature type="binding site" evidence="7">
    <location>
        <position position="276"/>
    </location>
    <ligand>
        <name>NADPH</name>
        <dbReference type="ChEBI" id="CHEBI:57783"/>
        <label>3</label>
    </ligand>
</feature>
<dbReference type="InterPro" id="IPR020843">
    <property type="entry name" value="ER"/>
</dbReference>
<feature type="binding site" evidence="9">
    <location>
        <position position="409"/>
    </location>
    <ligand>
        <name>NADPH</name>
        <dbReference type="ChEBI" id="CHEBI:57783"/>
        <label>2</label>
    </ligand>
</feature>
<feature type="binding site" evidence="7">
    <location>
        <position position="257"/>
    </location>
    <ligand>
        <name>NADPH</name>
        <dbReference type="ChEBI" id="CHEBI:57783"/>
        <label>3</label>
    </ligand>
</feature>
<feature type="binding site" evidence="7 9">
    <location>
        <position position="339"/>
    </location>
    <ligand>
        <name>NADPH</name>
        <dbReference type="ChEBI" id="CHEBI:57783"/>
        <label>4</label>
    </ligand>
</feature>
<feature type="binding site" evidence="6">
    <location>
        <position position="276"/>
    </location>
    <ligand>
        <name>NADP(+)</name>
        <dbReference type="ChEBI" id="CHEBI:58349"/>
        <label>1</label>
    </ligand>
</feature>
<dbReference type="SMART" id="SM00829">
    <property type="entry name" value="PKS_ER"/>
    <property type="match status" value="1"/>
</dbReference>
<feature type="binding site" evidence="8">
    <location>
        <position position="342"/>
    </location>
    <ligand>
        <name>NADPH</name>
        <dbReference type="ChEBI" id="CHEBI:57783"/>
        <label>2</label>
    </ligand>
</feature>
<feature type="binding site" evidence="6">
    <location>
        <position position="321"/>
    </location>
    <ligand>
        <name>NADP(+)</name>
        <dbReference type="ChEBI" id="CHEBI:58349"/>
        <label>2</label>
    </ligand>
</feature>
<feature type="binding site" evidence="8 9">
    <location>
        <position position="257"/>
    </location>
    <ligand>
        <name>NADPH</name>
        <dbReference type="ChEBI" id="CHEBI:57783"/>
        <label>2</label>
    </ligand>
</feature>
<evidence type="ECO:0007829" key="9">
    <source>
        <dbReference type="PDB" id="6OWE"/>
    </source>
</evidence>
<dbReference type="AlphaFoldDB" id="E4N096"/>
<evidence type="ECO:0007829" key="6">
    <source>
        <dbReference type="PDB" id="6NA4"/>
    </source>
</evidence>
<dbReference type="EMBL" id="AP010968">
    <property type="protein sequence ID" value="BAJ31424.1"/>
    <property type="molecule type" value="Genomic_DNA"/>
</dbReference>
<feature type="binding site" evidence="7">
    <location>
        <position position="339"/>
    </location>
    <ligand>
        <name>NADPH</name>
        <dbReference type="ChEBI" id="CHEBI:57783"/>
        <label>3</label>
    </ligand>
</feature>
<feature type="binding site" evidence="6 7">
    <location>
        <position position="276"/>
    </location>
    <ligand>
        <name>NADPH</name>
        <dbReference type="ChEBI" id="CHEBI:57783"/>
        <label>1</label>
    </ligand>
</feature>
<feature type="binding site" evidence="8">
    <location>
        <position position="366"/>
    </location>
    <ligand>
        <name>NADPH</name>
        <dbReference type="ChEBI" id="CHEBI:57783"/>
        <label>5</label>
    </ligand>
</feature>
<feature type="binding site" evidence="8">
    <location>
        <position position="407"/>
    </location>
    <ligand>
        <name>NADPH</name>
        <dbReference type="ChEBI" id="CHEBI:57783"/>
        <label>5</label>
    </ligand>
</feature>
<dbReference type="PDBsum" id="6NA6"/>
<feature type="binding site" evidence="8">
    <location>
        <position position="234"/>
    </location>
    <ligand>
        <name>NADPH</name>
        <dbReference type="ChEBI" id="CHEBI:57783"/>
        <label>2</label>
    </ligand>
</feature>
<feature type="binding site" evidence="6">
    <location>
        <position position="339"/>
    </location>
    <ligand>
        <name>NADP(+)</name>
        <dbReference type="ChEBI" id="CHEBI:58349"/>
        <label>2</label>
    </ligand>
</feature>
<feature type="binding site" evidence="9">
    <location>
        <position position="84"/>
    </location>
    <ligand>
        <name>NADPH</name>
        <dbReference type="ChEBI" id="CHEBI:57783"/>
        <label>4</label>
    </ligand>
</feature>
<feature type="binding site" evidence="7">
    <location>
        <position position="366"/>
    </location>
    <ligand>
        <name>NADPH</name>
        <dbReference type="ChEBI" id="CHEBI:57783"/>
        <label>3</label>
    </ligand>
</feature>
<feature type="binding site" evidence="8">
    <location>
        <position position="317"/>
    </location>
    <ligand>
        <name>NADPH</name>
        <dbReference type="ChEBI" id="CHEBI:57783"/>
        <label>2</label>
    </ligand>
</feature>
<feature type="binding site" evidence="6">
    <location>
        <position position="366"/>
    </location>
    <ligand>
        <name>NADP(+)</name>
        <dbReference type="ChEBI" id="CHEBI:58349"/>
        <label>2</label>
    </ligand>
</feature>
<dbReference type="InterPro" id="IPR013149">
    <property type="entry name" value="ADH-like_C"/>
</dbReference>
<feature type="binding site" evidence="9">
    <location>
        <position position="407"/>
    </location>
    <ligand>
        <name>NADPH</name>
        <dbReference type="ChEBI" id="CHEBI:57783"/>
        <label>4</label>
    </ligand>
</feature>
<dbReference type="PDB" id="6NA4">
    <property type="method" value="X-ray"/>
    <property type="resolution" value="1.72 A"/>
    <property type="chains" value="A/B/C/D=1-444"/>
</dbReference>
<dbReference type="NCBIfam" id="TIGR01751">
    <property type="entry name" value="crot-CoA-red"/>
    <property type="match status" value="1"/>
</dbReference>
<dbReference type="RefSeq" id="WP_014138721.1">
    <property type="nucleotide sequence ID" value="NC_016109.1"/>
</dbReference>
<feature type="binding site" evidence="6">
    <location>
        <position position="261"/>
    </location>
    <ligand>
        <name>NADP(+)</name>
        <dbReference type="ChEBI" id="CHEBI:58349"/>
        <label>1</label>
    </ligand>
</feature>
<protein>
    <submittedName>
        <fullName evidence="3">Putative crotonyl-CoA reductase</fullName>
    </submittedName>
</protein>
<evidence type="ECO:0000259" key="2">
    <source>
        <dbReference type="SMART" id="SM00829"/>
    </source>
</evidence>
<dbReference type="PDBsum" id="6NA4"/>
<keyword evidence="1" id="KW-0521">NADP</keyword>
<gene>
    <name evidence="3" type="primary">ccr1</name>
    <name evidence="3" type="ordered locus">KSE_56510</name>
</gene>
<dbReference type="PDB" id="6OWE">
    <property type="method" value="X-ray"/>
    <property type="resolution" value="1.72 A"/>
    <property type="chains" value="A/B/C/D=1-445"/>
</dbReference>
<feature type="binding site" evidence="7 9">
    <location>
        <position position="365"/>
    </location>
    <ligand>
        <name>NADPH</name>
        <dbReference type="ChEBI" id="CHEBI:57783"/>
        <label>4</label>
    </ligand>
</feature>
<feature type="binding site" evidence="7">
    <location>
        <position position="261"/>
    </location>
    <ligand>
        <name>NADPH</name>
        <dbReference type="ChEBI" id="CHEBI:57783"/>
        <label>3</label>
    </ligand>
</feature>
<evidence type="ECO:0000313" key="4">
    <source>
        <dbReference type="Proteomes" id="UP000007076"/>
    </source>
</evidence>
<evidence type="ECO:0007829" key="5">
    <source>
        <dbReference type="PDB" id="6NA3"/>
    </source>
</evidence>
<feature type="binding site" evidence="7 9">
    <location>
        <position position="257"/>
    </location>
    <ligand>
        <name>NADPH</name>
        <dbReference type="ChEBI" id="CHEBI:57783"/>
        <label>4</label>
    </ligand>
</feature>
<dbReference type="SMR" id="E4N096"/>
<keyword evidence="6 7" id="KW-0547">Nucleotide-binding</keyword>
<evidence type="ECO:0000256" key="1">
    <source>
        <dbReference type="ARBA" id="ARBA00022857"/>
    </source>
</evidence>
<feature type="binding site" evidence="9">
    <location>
        <position position="365"/>
    </location>
    <ligand>
        <name>NADPH</name>
        <dbReference type="ChEBI" id="CHEBI:57783"/>
        <label>2</label>
    </ligand>
</feature>
<dbReference type="PDBsum" id="6NA5"/>
<dbReference type="Pfam" id="PF08240">
    <property type="entry name" value="ADH_N"/>
    <property type="match status" value="1"/>
</dbReference>
<feature type="binding site" evidence="6 9">
    <location>
        <position position="81"/>
    </location>
    <ligand>
        <name>NADPH</name>
        <dbReference type="ChEBI" id="CHEBI:57783"/>
        <label>1</label>
    </ligand>
</feature>
<dbReference type="SUPFAM" id="SSF51735">
    <property type="entry name" value="NAD(P)-binding Rossmann-fold domains"/>
    <property type="match status" value="1"/>
</dbReference>
<feature type="binding site" evidence="8">
    <location>
        <position position="80"/>
    </location>
    <ligand>
        <name>NADPH</name>
        <dbReference type="ChEBI" id="CHEBI:57783"/>
        <label>2</label>
    </ligand>
</feature>
<dbReference type="PDB" id="6NA3">
    <property type="method" value="X-ray"/>
    <property type="resolution" value="1.80 A"/>
    <property type="chains" value="A/B/C/D=1-443"/>
</dbReference>
<dbReference type="Gene3D" id="3.90.180.10">
    <property type="entry name" value="Medium-chain alcohol dehydrogenases, catalytic domain"/>
    <property type="match status" value="2"/>
</dbReference>
<feature type="binding site" evidence="6 7">
    <location>
        <position position="321"/>
    </location>
    <ligand>
        <name>NADPH</name>
        <dbReference type="ChEBI" id="CHEBI:57783"/>
        <label>1</label>
    </ligand>
</feature>
<feature type="binding site" evidence="7 9">
    <location>
        <position position="276"/>
    </location>
    <ligand>
        <name>NADPH</name>
        <dbReference type="ChEBI" id="CHEBI:57783"/>
        <label>4</label>
    </ligand>
</feature>
<feature type="binding site" evidence="8">
    <location>
        <position position="276"/>
    </location>
    <ligand>
        <name>NADPH</name>
        <dbReference type="ChEBI" id="CHEBI:57783"/>
        <label>5</label>
    </ligand>
</feature>
<proteinExistence type="evidence at protein level"/>
<dbReference type="PDBsum" id="6NA3"/>
<dbReference type="PDBsum" id="6OWE"/>
<feature type="binding site" evidence="7 9">
    <location>
        <position position="80"/>
    </location>
    <ligand>
        <name>NADPH</name>
        <dbReference type="ChEBI" id="CHEBI:57783"/>
        <label>1</label>
    </ligand>
</feature>
<evidence type="ECO:0000313" key="3">
    <source>
        <dbReference type="EMBL" id="BAJ31424.1"/>
    </source>
</evidence>
<feature type="binding site" evidence="8 9">
    <location>
        <position position="237"/>
    </location>
    <ligand>
        <name>NADPH</name>
        <dbReference type="ChEBI" id="CHEBI:57783"/>
        <label>2</label>
    </ligand>
</feature>
<feature type="binding site" evidence="8">
    <location>
        <position position="339"/>
    </location>
    <ligand>
        <name>NADPH</name>
        <dbReference type="ChEBI" id="CHEBI:57783"/>
        <label>5</label>
    </ligand>
</feature>
<feature type="domain" description="Enoyl reductase (ER)" evidence="2">
    <location>
        <begin position="49"/>
        <end position="415"/>
    </location>
</feature>